<dbReference type="EMBL" id="OCNK01000001">
    <property type="protein sequence ID" value="SOD94299.1"/>
    <property type="molecule type" value="Genomic_DNA"/>
</dbReference>
<name>A0A286GGP9_9ACTN</name>
<evidence type="ECO:0000256" key="1">
    <source>
        <dbReference type="SAM" id="MobiDB-lite"/>
    </source>
</evidence>
<feature type="region of interest" description="Disordered" evidence="1">
    <location>
        <begin position="271"/>
        <end position="359"/>
    </location>
</feature>
<dbReference type="AlphaFoldDB" id="A0A286GGP9"/>
<evidence type="ECO:0000259" key="2">
    <source>
        <dbReference type="Pfam" id="PF18915"/>
    </source>
</evidence>
<feature type="compositionally biased region" description="Pro residues" evidence="1">
    <location>
        <begin position="313"/>
        <end position="326"/>
    </location>
</feature>
<proteinExistence type="predicted"/>
<accession>A0A286GGP9</accession>
<reference evidence="4" key="1">
    <citation type="submission" date="2017-09" db="EMBL/GenBank/DDBJ databases">
        <authorList>
            <person name="Varghese N."/>
            <person name="Submissions S."/>
        </authorList>
    </citation>
    <scope>NUCLEOTIDE SEQUENCE [LARGE SCALE GENOMIC DNA]</scope>
    <source>
        <strain evidence="4">DSM 44270</strain>
    </source>
</reference>
<feature type="compositionally biased region" description="Low complexity" evidence="1">
    <location>
        <begin position="300"/>
        <end position="312"/>
    </location>
</feature>
<dbReference type="InterPro" id="IPR043725">
    <property type="entry name" value="DUF5667"/>
</dbReference>
<dbReference type="RefSeq" id="WP_097182488.1">
    <property type="nucleotide sequence ID" value="NZ_OCNK01000001.1"/>
</dbReference>
<gene>
    <name evidence="3" type="ORF">SAMN06272739_0688</name>
</gene>
<feature type="compositionally biased region" description="Pro residues" evidence="1">
    <location>
        <begin position="341"/>
        <end position="359"/>
    </location>
</feature>
<evidence type="ECO:0000313" key="4">
    <source>
        <dbReference type="Proteomes" id="UP000219482"/>
    </source>
</evidence>
<sequence>MSVRDREESVVARLHALSPSLGGEPDPDFRAATRARLVAMAAVRTPEPAPRSTLQRLLSARAADAAPARWRGRLTAGLAGAALTVTALASLVAVADDARPGDVLYDLKRGTEQTQLALAGDSRGQTLLDFASTRLDELETLVGDGPSALPAVPAGGQDDATVLAADADPALVLETLRTMDEQTQEGAAWLTDRAVDTANRAPLDRLAQWAAAQSGELAALEPLVPEAAADAVAGSLELLAQVGLRADGLEVALSCAGGPAVAGTDDLGPVPAACPTPVETPGAPTSGQTPGPGSVPAPAPQGTTPPGTTPAQPTVPPEPAPAPVPPGGGTGGLPTTVVPAPTTPRLPTPSGPQLPLPVPPAPSSAIVSVPPLGPIEVCIPPLLTVGC</sequence>
<organism evidence="3 4">
    <name type="scientific">Blastococcus haudaquaticus</name>
    <dbReference type="NCBI Taxonomy" id="1938745"/>
    <lineage>
        <taxon>Bacteria</taxon>
        <taxon>Bacillati</taxon>
        <taxon>Actinomycetota</taxon>
        <taxon>Actinomycetes</taxon>
        <taxon>Geodermatophilales</taxon>
        <taxon>Geodermatophilaceae</taxon>
        <taxon>Blastococcus</taxon>
    </lineage>
</organism>
<feature type="domain" description="DUF5667" evidence="2">
    <location>
        <begin position="99"/>
        <end position="145"/>
    </location>
</feature>
<keyword evidence="4" id="KW-1185">Reference proteome</keyword>
<dbReference type="Pfam" id="PF18915">
    <property type="entry name" value="DUF5667"/>
    <property type="match status" value="1"/>
</dbReference>
<protein>
    <recommendedName>
        <fullName evidence="2">DUF5667 domain-containing protein</fullName>
    </recommendedName>
</protein>
<dbReference type="Proteomes" id="UP000219482">
    <property type="component" value="Unassembled WGS sequence"/>
</dbReference>
<evidence type="ECO:0000313" key="3">
    <source>
        <dbReference type="EMBL" id="SOD94299.1"/>
    </source>
</evidence>
<dbReference type="OrthoDB" id="3402808at2"/>